<protein>
    <recommendedName>
        <fullName evidence="2">F-box domain-containing protein</fullName>
    </recommendedName>
</protein>
<name>A0A6C0BGZ1_9ZZZZ</name>
<sequence>MSTFLTLPNELLYIIKQYLSYKDRIAYLTLCKSTRSPIELFVPFRLRILDFPRRNDKTYQLYFNPFYSPTASPVPHSFVGNNHVNIIIYDSPTSYYNIRISKEYEPQKTIADYLKEYKPQSYYINKITKYIYP</sequence>
<proteinExistence type="predicted"/>
<dbReference type="EMBL" id="MN739154">
    <property type="protein sequence ID" value="QHS91004.1"/>
    <property type="molecule type" value="Genomic_DNA"/>
</dbReference>
<evidence type="ECO:0008006" key="2">
    <source>
        <dbReference type="Google" id="ProtNLM"/>
    </source>
</evidence>
<organism evidence="1">
    <name type="scientific">viral metagenome</name>
    <dbReference type="NCBI Taxonomy" id="1070528"/>
    <lineage>
        <taxon>unclassified sequences</taxon>
        <taxon>metagenomes</taxon>
        <taxon>organismal metagenomes</taxon>
    </lineage>
</organism>
<evidence type="ECO:0000313" key="1">
    <source>
        <dbReference type="EMBL" id="QHS91004.1"/>
    </source>
</evidence>
<accession>A0A6C0BGZ1</accession>
<dbReference type="AlphaFoldDB" id="A0A6C0BGZ1"/>
<reference evidence="1" key="1">
    <citation type="journal article" date="2020" name="Nature">
        <title>Giant virus diversity and host interactions through global metagenomics.</title>
        <authorList>
            <person name="Schulz F."/>
            <person name="Roux S."/>
            <person name="Paez-Espino D."/>
            <person name="Jungbluth S."/>
            <person name="Walsh D.A."/>
            <person name="Denef V.J."/>
            <person name="McMahon K.D."/>
            <person name="Konstantinidis K.T."/>
            <person name="Eloe-Fadrosh E.A."/>
            <person name="Kyrpides N.C."/>
            <person name="Woyke T."/>
        </authorList>
    </citation>
    <scope>NUCLEOTIDE SEQUENCE</scope>
    <source>
        <strain evidence="1">GVMAG-M-3300013004-44</strain>
    </source>
</reference>